<proteinExistence type="predicted"/>
<sequence length="166" mass="19291">SDQLQSSLWIPSQGFIKCSYWSYFIFLIVMCQGSSILSGYFRMRSDKYLSDIFVTVRLLTYSFGCASMLPGYGIYGRTLIKLTKRSFELIEEAQRNNERFKWQIRKMQMFNHSALFSFIFWSVATFVVAVWHDLVWSTLALSKFQIIMACPVTVCSYIVAMIVIAL</sequence>
<evidence type="ECO:0000313" key="2">
    <source>
        <dbReference type="Proteomes" id="UP000789920"/>
    </source>
</evidence>
<dbReference type="Proteomes" id="UP000789920">
    <property type="component" value="Unassembled WGS sequence"/>
</dbReference>
<protein>
    <submittedName>
        <fullName evidence="1">4322_t:CDS:1</fullName>
    </submittedName>
</protein>
<reference evidence="1" key="1">
    <citation type="submission" date="2021-06" db="EMBL/GenBank/DDBJ databases">
        <authorList>
            <person name="Kallberg Y."/>
            <person name="Tangrot J."/>
            <person name="Rosling A."/>
        </authorList>
    </citation>
    <scope>NUCLEOTIDE SEQUENCE</scope>
    <source>
        <strain evidence="1">MA461A</strain>
    </source>
</reference>
<feature type="non-terminal residue" evidence="1">
    <location>
        <position position="166"/>
    </location>
</feature>
<evidence type="ECO:0000313" key="1">
    <source>
        <dbReference type="EMBL" id="CAG8794847.1"/>
    </source>
</evidence>
<name>A0ACA9RIL1_9GLOM</name>
<comment type="caution">
    <text evidence="1">The sequence shown here is derived from an EMBL/GenBank/DDBJ whole genome shotgun (WGS) entry which is preliminary data.</text>
</comment>
<accession>A0ACA9RIL1</accession>
<dbReference type="EMBL" id="CAJVQC010054980">
    <property type="protein sequence ID" value="CAG8794847.1"/>
    <property type="molecule type" value="Genomic_DNA"/>
</dbReference>
<keyword evidence="2" id="KW-1185">Reference proteome</keyword>
<feature type="non-terminal residue" evidence="1">
    <location>
        <position position="1"/>
    </location>
</feature>
<gene>
    <name evidence="1" type="ORF">RPERSI_LOCUS19844</name>
</gene>
<organism evidence="1 2">
    <name type="scientific">Racocetra persica</name>
    <dbReference type="NCBI Taxonomy" id="160502"/>
    <lineage>
        <taxon>Eukaryota</taxon>
        <taxon>Fungi</taxon>
        <taxon>Fungi incertae sedis</taxon>
        <taxon>Mucoromycota</taxon>
        <taxon>Glomeromycotina</taxon>
        <taxon>Glomeromycetes</taxon>
        <taxon>Diversisporales</taxon>
        <taxon>Gigasporaceae</taxon>
        <taxon>Racocetra</taxon>
    </lineage>
</organism>